<sequence>MVLELHKRIAKEASDIVVEANPKAVIGDQQREPHGHDICLKELGPSRSEGSDEVGDGSGGRRGGRVVPPGLHRSLDLFEMKKEGNGSAEGEADDATETKQVTEPS</sequence>
<reference evidence="2 3" key="1">
    <citation type="journal article" date="2014" name="Agronomy (Basel)">
        <title>A Draft Genome Sequence for Ensete ventricosum, the Drought-Tolerant Tree Against Hunger.</title>
        <authorList>
            <person name="Harrison J."/>
            <person name="Moore K.A."/>
            <person name="Paszkiewicz K."/>
            <person name="Jones T."/>
            <person name="Grant M."/>
            <person name="Ambacheew D."/>
            <person name="Muzemil S."/>
            <person name="Studholme D.J."/>
        </authorList>
    </citation>
    <scope>NUCLEOTIDE SEQUENCE [LARGE SCALE GENOMIC DNA]</scope>
</reference>
<dbReference type="Proteomes" id="UP000287651">
    <property type="component" value="Unassembled WGS sequence"/>
</dbReference>
<evidence type="ECO:0000313" key="3">
    <source>
        <dbReference type="Proteomes" id="UP000287651"/>
    </source>
</evidence>
<feature type="region of interest" description="Disordered" evidence="1">
    <location>
        <begin position="24"/>
        <end position="105"/>
    </location>
</feature>
<comment type="caution">
    <text evidence="2">The sequence shown here is derived from an EMBL/GenBank/DDBJ whole genome shotgun (WGS) entry which is preliminary data.</text>
</comment>
<evidence type="ECO:0000313" key="2">
    <source>
        <dbReference type="EMBL" id="RRT49507.1"/>
    </source>
</evidence>
<proteinExistence type="predicted"/>
<name>A0A426YCR5_ENSVE</name>
<dbReference type="EMBL" id="AMZH03013305">
    <property type="protein sequence ID" value="RRT49507.1"/>
    <property type="molecule type" value="Genomic_DNA"/>
</dbReference>
<feature type="compositionally biased region" description="Basic and acidic residues" evidence="1">
    <location>
        <begin position="73"/>
        <end position="84"/>
    </location>
</feature>
<dbReference type="AlphaFoldDB" id="A0A426YCR5"/>
<feature type="compositionally biased region" description="Basic and acidic residues" evidence="1">
    <location>
        <begin position="29"/>
        <end position="40"/>
    </location>
</feature>
<evidence type="ECO:0000256" key="1">
    <source>
        <dbReference type="SAM" id="MobiDB-lite"/>
    </source>
</evidence>
<organism evidence="2 3">
    <name type="scientific">Ensete ventricosum</name>
    <name type="common">Abyssinian banana</name>
    <name type="synonym">Musa ensete</name>
    <dbReference type="NCBI Taxonomy" id="4639"/>
    <lineage>
        <taxon>Eukaryota</taxon>
        <taxon>Viridiplantae</taxon>
        <taxon>Streptophyta</taxon>
        <taxon>Embryophyta</taxon>
        <taxon>Tracheophyta</taxon>
        <taxon>Spermatophyta</taxon>
        <taxon>Magnoliopsida</taxon>
        <taxon>Liliopsida</taxon>
        <taxon>Zingiberales</taxon>
        <taxon>Musaceae</taxon>
        <taxon>Ensete</taxon>
    </lineage>
</organism>
<protein>
    <submittedName>
        <fullName evidence="2">Uncharacterized protein</fullName>
    </submittedName>
</protein>
<accession>A0A426YCR5</accession>
<gene>
    <name evidence="2" type="ORF">B296_00042910</name>
</gene>